<dbReference type="Pfam" id="PF16201">
    <property type="entry name" value="NopRA1"/>
    <property type="match status" value="1"/>
</dbReference>
<feature type="domain" description="URB1 N-terminal" evidence="2">
    <location>
        <begin position="102"/>
        <end position="448"/>
    </location>
</feature>
<dbReference type="Proteomes" id="UP001152592">
    <property type="component" value="Unassembled WGS sequence"/>
</dbReference>
<organism evidence="5 6">
    <name type="scientific">Penicillium salamii</name>
    <dbReference type="NCBI Taxonomy" id="1612424"/>
    <lineage>
        <taxon>Eukaryota</taxon>
        <taxon>Fungi</taxon>
        <taxon>Dikarya</taxon>
        <taxon>Ascomycota</taxon>
        <taxon>Pezizomycotina</taxon>
        <taxon>Eurotiomycetes</taxon>
        <taxon>Eurotiomycetidae</taxon>
        <taxon>Eurotiales</taxon>
        <taxon>Aspergillaceae</taxon>
        <taxon>Penicillium</taxon>
    </lineage>
</organism>
<dbReference type="GO" id="GO:0000466">
    <property type="term" value="P:maturation of 5.8S rRNA from tricistronic rRNA transcript (SSU-rRNA, 5.8S rRNA, LSU-rRNA)"/>
    <property type="evidence" value="ECO:0007669"/>
    <property type="project" value="TreeGrafter"/>
</dbReference>
<comment type="caution">
    <text evidence="5">The sequence shown here is derived from an EMBL/GenBank/DDBJ whole genome shotgun (WGS) entry which is preliminary data.</text>
</comment>
<evidence type="ECO:0000313" key="5">
    <source>
        <dbReference type="EMBL" id="CAG8307288.1"/>
    </source>
</evidence>
<feature type="domain" description="URB1 central HEAT repeat" evidence="4">
    <location>
        <begin position="638"/>
        <end position="825"/>
    </location>
</feature>
<sequence>MSHITEHPSRAKRRKLDEPQPEQPATITSNIKNPSQLRELLAVQQNAPLAKQGINKFKEFLLSIPHAENEAVKTEKLRVLKNYCDKQISNSGKEDETSVCFPDLIASWAFADGNNNEPLLTAVPAILALFFKTVSSELEFREFGIALCKHLLQKDQLRLFNRGLTATKSKEHLISPCLRLLTEMVTFDGGAVARQLYLRRYITFKRLEVFLTPNKAQEGSEGDRSKSTLRLNAQRYLLANLRVQHASEKGDIIEQHKITRSFLEYIRKDSRESVLEIIKAIERDVVQDANLSRKSKSKFFNRHNLERLVTLYGYDRESDEPNPDGVVVANEIHRVMMNVCNTAGLGVLLPETGWYPVGTDPETLPVDDDSCIELGLDSPIYVDKYRENVPVRNGSLSFLIQCLRPDQDSLQIELLVTIFKAAPELIADFFSRKTMFISDPKATPSWMAESAFLFSTVQLPVPANCGWKDKQPILPPPVSIAIENILPRPLSQKIMTRCLNQNAEIITLFAVRILTVAFAKLRATLKVFQADHGQGQLFWNQATAKLLAEFSRRCPAVKDVVVLFRRTDKDDLTQQEAVAELLTCYYEVMPDIALEENFDVSLVLVDVLKRLEASDVNADDSESLLGQLQSILQIAQQSASLRWWQKPANMQYSPFTSILKVLMDTSDKDSSRRISTLLKTVLVENSVLRSSPLAFVSILSSLENAEPSALHQQLVFFDNCVSRVAKKPVHYLDLLQSLSTDPETVSALVAVVVEQWPFVVKAGDASTETAVGSWIASLFANLKQAGESTKALKAARDALVEATETKTIKSLLKKSLKGDEVDIEDKMDIDSGSSLPTQTKKAPIIDLDEIFGFLPTEGTTHNALHKWEREDIEEAIDQDHLAELMLCICSEHEEVRRQAFAGLIRFMAKLKESKYEEWRTVFTLCGELLETVNNIGLEKPVPWIVGECAANCLAVLTNPLHKVYGKVNKFLQKAPVWEVEKIPTYWVDKILLHEPELDDGYFDEIDWLLNLFVKALRTEADMEVYRRANVFERLLSLYQSPTLGPAARRKILHIVYRGAQVGGSTTLITRSGIISWIQIQAAEAGEKEHAQLAALAHALYDKCDRQRVDAWSNGTLGGVIDEIQMYAPSPPFTMSPTRTISHNKEVREEPDHLNRLIRLIYSSHMPTFTKSELERVGVTTGSFDIWDAAFISDSRKCLFRPFDEEELRMWMIPADIAHWESIRERLDLKEVDANSKLARSPSTGEIRKGIKDIMAYLNTKFIFRSNGPTKLCSELGWSIIDPRSVNSRNKDFLFSGHGTKVGTTFPSWQVWSIQVWRERNLAGADFQIGPSVRMIISTEAIGPCDRILLNELGAIAECIAFRRRQQDFPPYPIVPVLLLSLFGRRNGRIIQARYDVHSGKTVLLVSPLLSFWRKEDPSFEIFLRFMASCPPESCSLDQKLSRMSISSPPAGLDPEMFRGT</sequence>
<dbReference type="Pfam" id="PF11707">
    <property type="entry name" value="Npa1"/>
    <property type="match status" value="1"/>
</dbReference>
<dbReference type="PANTHER" id="PTHR13500">
    <property type="entry name" value="NUCLEOLAR PRERIBOSOMAL-ASSOCIATED PROTEIN 1"/>
    <property type="match status" value="1"/>
</dbReference>
<feature type="region of interest" description="Disordered" evidence="1">
    <location>
        <begin position="1"/>
        <end position="28"/>
    </location>
</feature>
<evidence type="ECO:0000313" key="6">
    <source>
        <dbReference type="Proteomes" id="UP001152592"/>
    </source>
</evidence>
<proteinExistence type="predicted"/>
<dbReference type="InterPro" id="IPR021714">
    <property type="entry name" value="URB1_N"/>
</dbReference>
<dbReference type="OrthoDB" id="2985014at2759"/>
<dbReference type="InterPro" id="IPR059018">
    <property type="entry name" value="HEAT_URB1"/>
</dbReference>
<dbReference type="InterPro" id="IPR039844">
    <property type="entry name" value="URB1"/>
</dbReference>
<name>A0A9W4IMM7_9EURO</name>
<dbReference type="GO" id="GO:0005730">
    <property type="term" value="C:nucleolus"/>
    <property type="evidence" value="ECO:0007669"/>
    <property type="project" value="TreeGrafter"/>
</dbReference>
<dbReference type="Pfam" id="PF26140">
    <property type="entry name" value="HEAT_URB1"/>
    <property type="match status" value="1"/>
</dbReference>
<feature type="domain" description="URB1 C-terminal" evidence="3">
    <location>
        <begin position="882"/>
        <end position="1076"/>
    </location>
</feature>
<dbReference type="EMBL" id="CAJVPD010000088">
    <property type="protein sequence ID" value="CAG8307288.1"/>
    <property type="molecule type" value="Genomic_DNA"/>
</dbReference>
<dbReference type="PANTHER" id="PTHR13500:SF0">
    <property type="entry name" value="NUCLEOLAR PRE-RIBOSOMAL-ASSOCIATED PROTEIN 1"/>
    <property type="match status" value="1"/>
</dbReference>
<dbReference type="GO" id="GO:0000463">
    <property type="term" value="P:maturation of LSU-rRNA from tricistronic rRNA transcript (SSU-rRNA, 5.8S rRNA, LSU-rRNA)"/>
    <property type="evidence" value="ECO:0007669"/>
    <property type="project" value="TreeGrafter"/>
</dbReference>
<evidence type="ECO:0008006" key="7">
    <source>
        <dbReference type="Google" id="ProtNLM"/>
    </source>
</evidence>
<evidence type="ECO:0000256" key="1">
    <source>
        <dbReference type="SAM" id="MobiDB-lite"/>
    </source>
</evidence>
<reference evidence="5" key="1">
    <citation type="submission" date="2021-07" db="EMBL/GenBank/DDBJ databases">
        <authorList>
            <person name="Branca A.L. A."/>
        </authorList>
    </citation>
    <scope>NUCLEOTIDE SEQUENCE</scope>
</reference>
<gene>
    <name evidence="5" type="ORF">PSALAMII_LOCUS1993</name>
</gene>
<accession>A0A9W4IMM7</accession>
<protein>
    <recommendedName>
        <fullName evidence="7">Nucleolar pre-ribosomal-associated protein 1 N-terminal domain-containing protein</fullName>
    </recommendedName>
</protein>
<evidence type="ECO:0000259" key="3">
    <source>
        <dbReference type="Pfam" id="PF16201"/>
    </source>
</evidence>
<evidence type="ECO:0000259" key="2">
    <source>
        <dbReference type="Pfam" id="PF11707"/>
    </source>
</evidence>
<dbReference type="InterPro" id="IPR032436">
    <property type="entry name" value="URB1_C"/>
</dbReference>
<evidence type="ECO:0000259" key="4">
    <source>
        <dbReference type="Pfam" id="PF26140"/>
    </source>
</evidence>